<organism evidence="1 2">
    <name type="scientific">Legionella drozanskii LLAP-1</name>
    <dbReference type="NCBI Taxonomy" id="1212489"/>
    <lineage>
        <taxon>Bacteria</taxon>
        <taxon>Pseudomonadati</taxon>
        <taxon>Pseudomonadota</taxon>
        <taxon>Gammaproteobacteria</taxon>
        <taxon>Legionellales</taxon>
        <taxon>Legionellaceae</taxon>
        <taxon>Legionella</taxon>
    </lineage>
</organism>
<sequence>MINESLPEFKKKISLCLKKCAPTPYDINLERLADLFPLTIREIAWLIAICENDYSYPNIPWEFPVLKGHVDGLESVFIEQINLDIKEYSESVEITSLVNGAQMDTIYNFMDIQQEIRIDDRKQEIFTYKVYSLVNTRLLNITLRRTSLLPHN</sequence>
<gene>
    <name evidence="1" type="ORF">Ldro_1464</name>
</gene>
<dbReference type="RefSeq" id="WP_058495758.1">
    <property type="nucleotide sequence ID" value="NZ_CAAAIU010000002.1"/>
</dbReference>
<name>A0A0W0SY22_9GAMM</name>
<reference evidence="1 2" key="1">
    <citation type="submission" date="2015-11" db="EMBL/GenBank/DDBJ databases">
        <title>Genomic analysis of 38 Legionella species identifies large and diverse effector repertoires.</title>
        <authorList>
            <person name="Burstein D."/>
            <person name="Amaro F."/>
            <person name="Zusman T."/>
            <person name="Lifshitz Z."/>
            <person name="Cohen O."/>
            <person name="Gilbert J.A."/>
            <person name="Pupko T."/>
            <person name="Shuman H.A."/>
            <person name="Segal G."/>
        </authorList>
    </citation>
    <scope>NUCLEOTIDE SEQUENCE [LARGE SCALE GENOMIC DNA]</scope>
    <source>
        <strain evidence="1 2">ATCC 700990</strain>
    </source>
</reference>
<keyword evidence="2" id="KW-1185">Reference proteome</keyword>
<comment type="caution">
    <text evidence="1">The sequence shown here is derived from an EMBL/GenBank/DDBJ whole genome shotgun (WGS) entry which is preliminary data.</text>
</comment>
<evidence type="ECO:0000313" key="2">
    <source>
        <dbReference type="Proteomes" id="UP000054736"/>
    </source>
</evidence>
<dbReference type="OrthoDB" id="9877191at2"/>
<evidence type="ECO:0000313" key="1">
    <source>
        <dbReference type="EMBL" id="KTC87845.1"/>
    </source>
</evidence>
<dbReference type="PATRIC" id="fig|1212489.4.peg.1550"/>
<dbReference type="AlphaFoldDB" id="A0A0W0SY22"/>
<proteinExistence type="predicted"/>
<protein>
    <submittedName>
        <fullName evidence="1">Uncharacterized protein</fullName>
    </submittedName>
</protein>
<dbReference type="EMBL" id="LNXY01000020">
    <property type="protein sequence ID" value="KTC87845.1"/>
    <property type="molecule type" value="Genomic_DNA"/>
</dbReference>
<dbReference type="Proteomes" id="UP000054736">
    <property type="component" value="Unassembled WGS sequence"/>
</dbReference>
<accession>A0A0W0SY22</accession>